<accession>A0ABQ5SRA2</accession>
<evidence type="ECO:0000313" key="2">
    <source>
        <dbReference type="EMBL" id="GLJ66083.1"/>
    </source>
</evidence>
<reference evidence="2" key="2">
    <citation type="submission" date="2023-01" db="EMBL/GenBank/DDBJ databases">
        <authorList>
            <person name="Sun Q."/>
            <person name="Evtushenko L."/>
        </authorList>
    </citation>
    <scope>NUCLEOTIDE SEQUENCE</scope>
    <source>
        <strain evidence="2">VKM Ac-1246</strain>
    </source>
</reference>
<evidence type="ECO:0000256" key="1">
    <source>
        <dbReference type="SAM" id="MobiDB-lite"/>
    </source>
</evidence>
<feature type="region of interest" description="Disordered" evidence="1">
    <location>
        <begin position="1"/>
        <end position="54"/>
    </location>
</feature>
<keyword evidence="3" id="KW-1185">Reference proteome</keyword>
<name>A0ABQ5SRA2_9ACTN</name>
<feature type="compositionally biased region" description="Basic and acidic residues" evidence="1">
    <location>
        <begin position="26"/>
        <end position="35"/>
    </location>
</feature>
<proteinExistence type="predicted"/>
<evidence type="ECO:0000313" key="3">
    <source>
        <dbReference type="Proteomes" id="UP001142292"/>
    </source>
</evidence>
<dbReference type="Proteomes" id="UP001142292">
    <property type="component" value="Unassembled WGS sequence"/>
</dbReference>
<dbReference type="EMBL" id="BSEL01000001">
    <property type="protein sequence ID" value="GLJ66083.1"/>
    <property type="molecule type" value="Genomic_DNA"/>
</dbReference>
<comment type="caution">
    <text evidence="2">The sequence shown here is derived from an EMBL/GenBank/DDBJ whole genome shotgun (WGS) entry which is preliminary data.</text>
</comment>
<gene>
    <name evidence="2" type="ORF">GCM10017579_01190</name>
</gene>
<protein>
    <submittedName>
        <fullName evidence="2">Uncharacterized protein</fullName>
    </submittedName>
</protein>
<organism evidence="2 3">
    <name type="scientific">Nocardioides luteus</name>
    <dbReference type="NCBI Taxonomy" id="1844"/>
    <lineage>
        <taxon>Bacteria</taxon>
        <taxon>Bacillati</taxon>
        <taxon>Actinomycetota</taxon>
        <taxon>Actinomycetes</taxon>
        <taxon>Propionibacteriales</taxon>
        <taxon>Nocardioidaceae</taxon>
        <taxon>Nocardioides</taxon>
    </lineage>
</organism>
<reference evidence="2" key="1">
    <citation type="journal article" date="2014" name="Int. J. Syst. Evol. Microbiol.">
        <title>Complete genome of a new Firmicutes species belonging to the dominant human colonic microbiota ('Ruminococcus bicirculans') reveals two chromosomes and a selective capacity to utilize plant glucans.</title>
        <authorList>
            <consortium name="NISC Comparative Sequencing Program"/>
            <person name="Wegmann U."/>
            <person name="Louis P."/>
            <person name="Goesmann A."/>
            <person name="Henrissat B."/>
            <person name="Duncan S.H."/>
            <person name="Flint H.J."/>
        </authorList>
    </citation>
    <scope>NUCLEOTIDE SEQUENCE</scope>
    <source>
        <strain evidence="2">VKM Ac-1246</strain>
    </source>
</reference>
<sequence length="54" mass="5662">MADDEGEVGAAAGGDTPRDASMSGEAKQRGGKPPDPRQWGQVPARVTLRPRDTD</sequence>